<proteinExistence type="predicted"/>
<dbReference type="EMBL" id="JXTC01000805">
    <property type="protein sequence ID" value="PON37012.1"/>
    <property type="molecule type" value="Genomic_DNA"/>
</dbReference>
<dbReference type="AlphaFoldDB" id="A0A2P5AKC6"/>
<gene>
    <name evidence="1" type="ORF">TorRG33x02_348210</name>
</gene>
<reference evidence="2" key="1">
    <citation type="submission" date="2016-06" db="EMBL/GenBank/DDBJ databases">
        <title>Parallel loss of symbiosis genes in relatives of nitrogen-fixing non-legume Parasponia.</title>
        <authorList>
            <person name="Van Velzen R."/>
            <person name="Holmer R."/>
            <person name="Bu F."/>
            <person name="Rutten L."/>
            <person name="Van Zeijl A."/>
            <person name="Liu W."/>
            <person name="Santuari L."/>
            <person name="Cao Q."/>
            <person name="Sharma T."/>
            <person name="Shen D."/>
            <person name="Roswanjaya Y."/>
            <person name="Wardhani T."/>
            <person name="Kalhor M.S."/>
            <person name="Jansen J."/>
            <person name="Van den Hoogen J."/>
            <person name="Gungor B."/>
            <person name="Hartog M."/>
            <person name="Hontelez J."/>
            <person name="Verver J."/>
            <person name="Yang W.-C."/>
            <person name="Schijlen E."/>
            <person name="Repin R."/>
            <person name="Schilthuizen M."/>
            <person name="Schranz E."/>
            <person name="Heidstra R."/>
            <person name="Miyata K."/>
            <person name="Fedorova E."/>
            <person name="Kohlen W."/>
            <person name="Bisseling T."/>
            <person name="Smit S."/>
            <person name="Geurts R."/>
        </authorList>
    </citation>
    <scope>NUCLEOTIDE SEQUENCE [LARGE SCALE GENOMIC DNA]</scope>
    <source>
        <strain evidence="2">cv. RG33-2</strain>
    </source>
</reference>
<organism evidence="1 2">
    <name type="scientific">Trema orientale</name>
    <name type="common">Charcoal tree</name>
    <name type="synonym">Celtis orientalis</name>
    <dbReference type="NCBI Taxonomy" id="63057"/>
    <lineage>
        <taxon>Eukaryota</taxon>
        <taxon>Viridiplantae</taxon>
        <taxon>Streptophyta</taxon>
        <taxon>Embryophyta</taxon>
        <taxon>Tracheophyta</taxon>
        <taxon>Spermatophyta</taxon>
        <taxon>Magnoliopsida</taxon>
        <taxon>eudicotyledons</taxon>
        <taxon>Gunneridae</taxon>
        <taxon>Pentapetalae</taxon>
        <taxon>rosids</taxon>
        <taxon>fabids</taxon>
        <taxon>Rosales</taxon>
        <taxon>Cannabaceae</taxon>
        <taxon>Trema</taxon>
    </lineage>
</organism>
<dbReference type="Proteomes" id="UP000237000">
    <property type="component" value="Unassembled WGS sequence"/>
</dbReference>
<sequence>MQSVAMLCSQCHGAECSGKTSRASSVAALYRQHRSTAFPPSFKKKIQKGKISWKYGGAASIAPQHYWF</sequence>
<dbReference type="InParanoid" id="A0A2P5AKC6"/>
<evidence type="ECO:0000313" key="1">
    <source>
        <dbReference type="EMBL" id="PON37012.1"/>
    </source>
</evidence>
<name>A0A2P5AKC6_TREOI</name>
<evidence type="ECO:0000313" key="2">
    <source>
        <dbReference type="Proteomes" id="UP000237000"/>
    </source>
</evidence>
<comment type="caution">
    <text evidence="1">The sequence shown here is derived from an EMBL/GenBank/DDBJ whole genome shotgun (WGS) entry which is preliminary data.</text>
</comment>
<protein>
    <submittedName>
        <fullName evidence="1">Uncharacterized protein</fullName>
    </submittedName>
</protein>
<keyword evidence="2" id="KW-1185">Reference proteome</keyword>
<accession>A0A2P5AKC6</accession>